<dbReference type="GO" id="GO:0006508">
    <property type="term" value="P:proteolysis"/>
    <property type="evidence" value="ECO:0007669"/>
    <property type="project" value="InterPro"/>
</dbReference>
<dbReference type="Proteomes" id="UP000006201">
    <property type="component" value="Unassembled WGS sequence"/>
</dbReference>
<gene>
    <name evidence="4" type="ORF">PTD2_07309</name>
</gene>
<dbReference type="GO" id="GO:0007165">
    <property type="term" value="P:signal transduction"/>
    <property type="evidence" value="ECO:0007669"/>
    <property type="project" value="TreeGrafter"/>
</dbReference>
<evidence type="ECO:0000259" key="3">
    <source>
        <dbReference type="Pfam" id="PF03572"/>
    </source>
</evidence>
<dbReference type="Pfam" id="PF03572">
    <property type="entry name" value="Peptidase_S41"/>
    <property type="match status" value="1"/>
</dbReference>
<feature type="domain" description="Tail specific protease" evidence="3">
    <location>
        <begin position="264"/>
        <end position="415"/>
    </location>
</feature>
<keyword evidence="5" id="KW-1185">Reference proteome</keyword>
<dbReference type="InterPro" id="IPR005151">
    <property type="entry name" value="Tail-specific_protease"/>
</dbReference>
<dbReference type="RefSeq" id="WP_009838094.1">
    <property type="nucleotide sequence ID" value="NZ_AAOH01000003.1"/>
</dbReference>
<dbReference type="InterPro" id="IPR036034">
    <property type="entry name" value="PDZ_sf"/>
</dbReference>
<dbReference type="SUPFAM" id="SSF50156">
    <property type="entry name" value="PDZ domain-like"/>
    <property type="match status" value="1"/>
</dbReference>
<dbReference type="PROSITE" id="PS51257">
    <property type="entry name" value="PROKAR_LIPOPROTEIN"/>
    <property type="match status" value="1"/>
</dbReference>
<evidence type="ECO:0000256" key="1">
    <source>
        <dbReference type="SAM" id="MobiDB-lite"/>
    </source>
</evidence>
<accession>A4C8B7</accession>
<dbReference type="GO" id="GO:0008236">
    <property type="term" value="F:serine-type peptidase activity"/>
    <property type="evidence" value="ECO:0007669"/>
    <property type="project" value="InterPro"/>
</dbReference>
<dbReference type="SUPFAM" id="SSF52096">
    <property type="entry name" value="ClpP/crotonase"/>
    <property type="match status" value="1"/>
</dbReference>
<keyword evidence="2" id="KW-0732">Signal</keyword>
<dbReference type="STRING" id="87626.PTD2_07309"/>
<dbReference type="GO" id="GO:0030288">
    <property type="term" value="C:outer membrane-bounded periplasmic space"/>
    <property type="evidence" value="ECO:0007669"/>
    <property type="project" value="TreeGrafter"/>
</dbReference>
<dbReference type="Gene3D" id="3.90.226.10">
    <property type="entry name" value="2-enoyl-CoA Hydratase, Chain A, domain 1"/>
    <property type="match status" value="1"/>
</dbReference>
<evidence type="ECO:0000313" key="4">
    <source>
        <dbReference type="EMBL" id="EAR28832.1"/>
    </source>
</evidence>
<dbReference type="PANTHER" id="PTHR32060">
    <property type="entry name" value="TAIL-SPECIFIC PROTEASE"/>
    <property type="match status" value="1"/>
</dbReference>
<dbReference type="Gene3D" id="2.30.42.10">
    <property type="match status" value="1"/>
</dbReference>
<feature type="chain" id="PRO_5002667083" description="Tail specific protease domain-containing protein" evidence="2">
    <location>
        <begin position="20"/>
        <end position="540"/>
    </location>
</feature>
<evidence type="ECO:0000313" key="5">
    <source>
        <dbReference type="Proteomes" id="UP000006201"/>
    </source>
</evidence>
<feature type="region of interest" description="Disordered" evidence="1">
    <location>
        <begin position="60"/>
        <end position="84"/>
    </location>
</feature>
<protein>
    <recommendedName>
        <fullName evidence="3">Tail specific protease domain-containing protein</fullName>
    </recommendedName>
</protein>
<dbReference type="EMBL" id="AAOH01000003">
    <property type="protein sequence ID" value="EAR28832.1"/>
    <property type="molecule type" value="Genomic_DNA"/>
</dbReference>
<feature type="compositionally biased region" description="Polar residues" evidence="1">
    <location>
        <begin position="61"/>
        <end position="82"/>
    </location>
</feature>
<organism evidence="4 5">
    <name type="scientific">Pseudoalteromonas tunicata D2</name>
    <dbReference type="NCBI Taxonomy" id="87626"/>
    <lineage>
        <taxon>Bacteria</taxon>
        <taxon>Pseudomonadati</taxon>
        <taxon>Pseudomonadota</taxon>
        <taxon>Gammaproteobacteria</taxon>
        <taxon>Alteromonadales</taxon>
        <taxon>Pseudoalteromonadaceae</taxon>
        <taxon>Pseudoalteromonas</taxon>
    </lineage>
</organism>
<dbReference type="eggNOG" id="COG0793">
    <property type="taxonomic scope" value="Bacteria"/>
</dbReference>
<dbReference type="InterPro" id="IPR029045">
    <property type="entry name" value="ClpP/crotonase-like_dom_sf"/>
</dbReference>
<reference evidence="4 5" key="1">
    <citation type="submission" date="2006-02" db="EMBL/GenBank/DDBJ databases">
        <authorList>
            <person name="Moran M.A."/>
            <person name="Kjelleberg S."/>
            <person name="Egan S."/>
            <person name="Saunders N."/>
            <person name="Thomas T."/>
            <person name="Ferriera S."/>
            <person name="Johnson J."/>
            <person name="Kravitz S."/>
            <person name="Halpern A."/>
            <person name="Remington K."/>
            <person name="Beeson K."/>
            <person name="Tran B."/>
            <person name="Rogers Y.-H."/>
            <person name="Friedman R."/>
            <person name="Venter J.C."/>
        </authorList>
    </citation>
    <scope>NUCLEOTIDE SEQUENCE [LARGE SCALE GENOMIC DNA]</scope>
    <source>
        <strain evidence="4 5">D2</strain>
    </source>
</reference>
<evidence type="ECO:0000256" key="2">
    <source>
        <dbReference type="SAM" id="SignalP"/>
    </source>
</evidence>
<dbReference type="AlphaFoldDB" id="A4C8B7"/>
<dbReference type="GO" id="GO:0004175">
    <property type="term" value="F:endopeptidase activity"/>
    <property type="evidence" value="ECO:0007669"/>
    <property type="project" value="TreeGrafter"/>
</dbReference>
<feature type="signal peptide" evidence="2">
    <location>
        <begin position="1"/>
        <end position="19"/>
    </location>
</feature>
<sequence>MLINNKTAATLLLSTTALVLVGCGGGGNNGTNNTQPPASNSIAWTPGSFQAATNFAHFCQNPRTGNDPYNQNQPYPDKSGSQQHEKMWLRSWSNDTYLWYRELPDNDPANFTVAQYFDQLKTKATTASGAKKDQFHFARDTADYKKETQSGVVSGYGIEWSVTNTSPPRDFKVAYVEPNSPAAIGGIERGYKLTQVDGVDFIYDSTSSGVDKLNKALFASAAGETHQLTFTNRTGQSEQFSLVAADVDSSPVQNAKVIETAKGKVGYVQFNSHIAKAQNGLIDAVNLFADANVSELVVDLRYNGGGLLAMASQLAFMVAGDNTTQNRVFEKTLFNDKYPTINPISGKALQATPFYDFKIDYVAGKATNTDLPTLALSRVFVLTTANTCSASEAFINGLRGIDVEVIQIGGQTCGKPYGFYPTDNCSTTYFTIQFSGINDKGFGDYADGFKPKTSPAFEDEIKGCAINDDFSKLLGDPTEGLLNGALTYIETGSCPVNNAQFQAAPKPAAPLDVQNVFDIRYQSFLLENKINTPVMKQENK</sequence>
<dbReference type="PANTHER" id="PTHR32060:SF30">
    <property type="entry name" value="CARBOXY-TERMINAL PROCESSING PROTEASE CTPA"/>
    <property type="match status" value="1"/>
</dbReference>
<dbReference type="Gene3D" id="3.30.750.170">
    <property type="match status" value="1"/>
</dbReference>
<proteinExistence type="predicted"/>
<dbReference type="HOGENOM" id="CLU_031949_2_0_6"/>
<name>A4C8B7_9GAMM</name>
<comment type="caution">
    <text evidence="4">The sequence shown here is derived from an EMBL/GenBank/DDBJ whole genome shotgun (WGS) entry which is preliminary data.</text>
</comment>